<reference evidence="1 2" key="1">
    <citation type="submission" date="2019-05" db="EMBL/GenBank/DDBJ databases">
        <title>Tamlana fucoidanivorans sp. nov., isolated from the surface of algae collected from Fujian province in China.</title>
        <authorList>
            <person name="Li J."/>
        </authorList>
    </citation>
    <scope>NUCLEOTIDE SEQUENCE [LARGE SCALE GENOMIC DNA]</scope>
    <source>
        <strain evidence="1 2">CW2-9</strain>
    </source>
</reference>
<accession>A0A5C4SPE8</accession>
<dbReference type="AlphaFoldDB" id="A0A5C4SPE8"/>
<protein>
    <submittedName>
        <fullName evidence="1">Uncharacterized protein</fullName>
    </submittedName>
</protein>
<keyword evidence="2" id="KW-1185">Reference proteome</keyword>
<organism evidence="1 2">
    <name type="scientific">Allotamlana fucoidanivorans</name>
    <dbReference type="NCBI Taxonomy" id="2583814"/>
    <lineage>
        <taxon>Bacteria</taxon>
        <taxon>Pseudomonadati</taxon>
        <taxon>Bacteroidota</taxon>
        <taxon>Flavobacteriia</taxon>
        <taxon>Flavobacteriales</taxon>
        <taxon>Flavobacteriaceae</taxon>
        <taxon>Allotamlana</taxon>
    </lineage>
</organism>
<gene>
    <name evidence="1" type="ORF">FGF67_06480</name>
</gene>
<comment type="caution">
    <text evidence="1">The sequence shown here is derived from an EMBL/GenBank/DDBJ whole genome shotgun (WGS) entry which is preliminary data.</text>
</comment>
<dbReference type="Proteomes" id="UP000308713">
    <property type="component" value="Unassembled WGS sequence"/>
</dbReference>
<evidence type="ECO:0000313" key="1">
    <source>
        <dbReference type="EMBL" id="TNJ45352.1"/>
    </source>
</evidence>
<dbReference type="OrthoDB" id="1446480at2"/>
<dbReference type="RefSeq" id="WP_139695924.1">
    <property type="nucleotide sequence ID" value="NZ_CP074074.1"/>
</dbReference>
<sequence>MKAILLLLITFVTQGSCQTNQSQAILSVEYTMVSRGFYQQIIIDKNTLIKRQKKGSTGEYFNCTDTDWQQIISAIKSIELDDFETINPPSQAFQHDGAAMAQLKLVTSDKTYQTSSFDHGNPPQDIKKLVEVILSVAQNIE</sequence>
<name>A0A5C4SPE8_9FLAO</name>
<proteinExistence type="predicted"/>
<dbReference type="EMBL" id="VDCS01000005">
    <property type="protein sequence ID" value="TNJ45352.1"/>
    <property type="molecule type" value="Genomic_DNA"/>
</dbReference>
<evidence type="ECO:0000313" key="2">
    <source>
        <dbReference type="Proteomes" id="UP000308713"/>
    </source>
</evidence>